<dbReference type="AlphaFoldDB" id="A0A8T3AUY4"/>
<gene>
    <name evidence="2" type="ORF">KFK09_018648</name>
</gene>
<feature type="compositionally biased region" description="Polar residues" evidence="1">
    <location>
        <begin position="89"/>
        <end position="108"/>
    </location>
</feature>
<name>A0A8T3AUY4_DENNO</name>
<feature type="region of interest" description="Disordered" evidence="1">
    <location>
        <begin position="1"/>
        <end position="108"/>
    </location>
</feature>
<reference evidence="2" key="1">
    <citation type="journal article" date="2022" name="Front. Genet.">
        <title>Chromosome-Scale Assembly of the Dendrobium nobile Genome Provides Insights Into the Molecular Mechanism of the Biosynthesis of the Medicinal Active Ingredient of Dendrobium.</title>
        <authorList>
            <person name="Xu Q."/>
            <person name="Niu S.-C."/>
            <person name="Li K.-L."/>
            <person name="Zheng P.-J."/>
            <person name="Zhang X.-J."/>
            <person name="Jia Y."/>
            <person name="Liu Y."/>
            <person name="Niu Y.-X."/>
            <person name="Yu L.-H."/>
            <person name="Chen D.-F."/>
            <person name="Zhang G.-Q."/>
        </authorList>
    </citation>
    <scope>NUCLEOTIDE SEQUENCE</scope>
    <source>
        <tissue evidence="2">Leaf</tissue>
    </source>
</reference>
<protein>
    <submittedName>
        <fullName evidence="2">Uncharacterized protein</fullName>
    </submittedName>
</protein>
<evidence type="ECO:0000256" key="1">
    <source>
        <dbReference type="SAM" id="MobiDB-lite"/>
    </source>
</evidence>
<comment type="caution">
    <text evidence="2">The sequence shown here is derived from an EMBL/GenBank/DDBJ whole genome shotgun (WGS) entry which is preliminary data.</text>
</comment>
<feature type="compositionally biased region" description="Polar residues" evidence="1">
    <location>
        <begin position="53"/>
        <end position="77"/>
    </location>
</feature>
<organism evidence="2 3">
    <name type="scientific">Dendrobium nobile</name>
    <name type="common">Orchid</name>
    <dbReference type="NCBI Taxonomy" id="94219"/>
    <lineage>
        <taxon>Eukaryota</taxon>
        <taxon>Viridiplantae</taxon>
        <taxon>Streptophyta</taxon>
        <taxon>Embryophyta</taxon>
        <taxon>Tracheophyta</taxon>
        <taxon>Spermatophyta</taxon>
        <taxon>Magnoliopsida</taxon>
        <taxon>Liliopsida</taxon>
        <taxon>Asparagales</taxon>
        <taxon>Orchidaceae</taxon>
        <taxon>Epidendroideae</taxon>
        <taxon>Malaxideae</taxon>
        <taxon>Dendrobiinae</taxon>
        <taxon>Dendrobium</taxon>
    </lineage>
</organism>
<evidence type="ECO:0000313" key="3">
    <source>
        <dbReference type="Proteomes" id="UP000829196"/>
    </source>
</evidence>
<keyword evidence="3" id="KW-1185">Reference proteome</keyword>
<dbReference type="Proteomes" id="UP000829196">
    <property type="component" value="Unassembled WGS sequence"/>
</dbReference>
<sequence>METTRWKPPATIITRRSHGKASTKGATPTKEAPAKPHKTKTNKQEQTKTNQQRPTTTPNKSYINIPHHSQSKTSLKQPTEAKKPPRRYQPQQHHMLTQLATENPQNPH</sequence>
<dbReference type="EMBL" id="JAGYWB010000013">
    <property type="protein sequence ID" value="KAI0500436.1"/>
    <property type="molecule type" value="Genomic_DNA"/>
</dbReference>
<evidence type="ECO:0000313" key="2">
    <source>
        <dbReference type="EMBL" id="KAI0500436.1"/>
    </source>
</evidence>
<proteinExistence type="predicted"/>
<accession>A0A8T3AUY4</accession>